<dbReference type="EMBL" id="JADCNM010000001">
    <property type="protein sequence ID" value="KAG0503774.1"/>
    <property type="molecule type" value="Genomic_DNA"/>
</dbReference>
<protein>
    <submittedName>
        <fullName evidence="2">Uncharacterized protein</fullName>
    </submittedName>
</protein>
<evidence type="ECO:0000256" key="1">
    <source>
        <dbReference type="SAM" id="MobiDB-lite"/>
    </source>
</evidence>
<dbReference type="Proteomes" id="UP000639772">
    <property type="component" value="Chromosome 1"/>
</dbReference>
<organism evidence="2 3">
    <name type="scientific">Vanilla planifolia</name>
    <name type="common">Vanilla</name>
    <dbReference type="NCBI Taxonomy" id="51239"/>
    <lineage>
        <taxon>Eukaryota</taxon>
        <taxon>Viridiplantae</taxon>
        <taxon>Streptophyta</taxon>
        <taxon>Embryophyta</taxon>
        <taxon>Tracheophyta</taxon>
        <taxon>Spermatophyta</taxon>
        <taxon>Magnoliopsida</taxon>
        <taxon>Liliopsida</taxon>
        <taxon>Asparagales</taxon>
        <taxon>Orchidaceae</taxon>
        <taxon>Vanilloideae</taxon>
        <taxon>Vanilleae</taxon>
        <taxon>Vanilla</taxon>
    </lineage>
</organism>
<feature type="region of interest" description="Disordered" evidence="1">
    <location>
        <begin position="74"/>
        <end position="96"/>
    </location>
</feature>
<name>A0A835S8U1_VANPL</name>
<accession>A0A835S8U1</accession>
<evidence type="ECO:0000313" key="2">
    <source>
        <dbReference type="EMBL" id="KAG0503774.1"/>
    </source>
</evidence>
<gene>
    <name evidence="2" type="ORF">HPP92_003846</name>
</gene>
<comment type="caution">
    <text evidence="2">The sequence shown here is derived from an EMBL/GenBank/DDBJ whole genome shotgun (WGS) entry which is preliminary data.</text>
</comment>
<feature type="compositionally biased region" description="Basic and acidic residues" evidence="1">
    <location>
        <begin position="77"/>
        <end position="96"/>
    </location>
</feature>
<dbReference type="AlphaFoldDB" id="A0A835S8U1"/>
<reference evidence="2 3" key="1">
    <citation type="journal article" date="2020" name="Nat. Food">
        <title>A phased Vanilla planifolia genome enables genetic improvement of flavour and production.</title>
        <authorList>
            <person name="Hasing T."/>
            <person name="Tang H."/>
            <person name="Brym M."/>
            <person name="Khazi F."/>
            <person name="Huang T."/>
            <person name="Chambers A.H."/>
        </authorList>
    </citation>
    <scope>NUCLEOTIDE SEQUENCE [LARGE SCALE GENOMIC DNA]</scope>
    <source>
        <tissue evidence="2">Leaf</tissue>
    </source>
</reference>
<proteinExistence type="predicted"/>
<sequence length="96" mass="11171">MKREHTSKEEAHKSIVLISDKIDDLVILDLNHIIGLSHRFRIAHKCGAKGLQEWSICQRGGEKFSPMVKNKVSLNHSRHDESHPRHSKYRDPNLRK</sequence>
<evidence type="ECO:0000313" key="3">
    <source>
        <dbReference type="Proteomes" id="UP000639772"/>
    </source>
</evidence>